<dbReference type="AlphaFoldDB" id="A0A5A5RY28"/>
<protein>
    <submittedName>
        <fullName evidence="1">Uncharacterized protein</fullName>
    </submittedName>
</protein>
<evidence type="ECO:0000313" key="1">
    <source>
        <dbReference type="EMBL" id="GCA81424.1"/>
    </source>
</evidence>
<evidence type="ECO:0000313" key="2">
    <source>
        <dbReference type="Proteomes" id="UP000324689"/>
    </source>
</evidence>
<reference evidence="1 2" key="1">
    <citation type="submission" date="2018-09" db="EMBL/GenBank/DDBJ databases">
        <title>Evolutionary history of phycoerythrin pigmentation in the water bloom-forming cyanobacterium Microcystis aeruginosa.</title>
        <authorList>
            <person name="Tanabe Y."/>
            <person name="Tanabe Y."/>
            <person name="Yamaguchi H."/>
        </authorList>
    </citation>
    <scope>NUCLEOTIDE SEQUENCE [LARGE SCALE GENOMIC DNA]</scope>
    <source>
        <strain evidence="1 2">NIES-2521</strain>
    </source>
</reference>
<dbReference type="EMBL" id="BHVQ01000055">
    <property type="protein sequence ID" value="GCA81424.1"/>
    <property type="molecule type" value="Genomic_DNA"/>
</dbReference>
<accession>A0A5A5RY28</accession>
<proteinExistence type="predicted"/>
<dbReference type="Proteomes" id="UP000324689">
    <property type="component" value="Unassembled WGS sequence"/>
</dbReference>
<comment type="caution">
    <text evidence="1">The sequence shown here is derived from an EMBL/GenBank/DDBJ whole genome shotgun (WGS) entry which is preliminary data.</text>
</comment>
<sequence length="239" mass="26811">MLGKAWSVSHSSAYRYISYQLSVISYQLSVISYQSSVISYQLSVISYQLSVISYQLSVISYQLSVISYQLSVISYQLSVISHQLSVISYQLSVISYQLSVISYQLSVISYQLSVISHQLSVKVSQPQIQDAGDGKVIITIFIDRYVLMDFPINDEKQKTELRKAIKDNFAALIDYWAIDWDYDGITFKSQWQAIRGNGKRANTVITTASSPQLSAGKRTIAVRLVDVFGNDASATVQVH</sequence>
<dbReference type="RefSeq" id="WP_172968192.1">
    <property type="nucleotide sequence ID" value="NZ_BHVQ01000055.1"/>
</dbReference>
<organism evidence="1 2">
    <name type="scientific">Microcystis aeruginosa NIES-2521</name>
    <dbReference type="NCBI Taxonomy" id="2303983"/>
    <lineage>
        <taxon>Bacteria</taxon>
        <taxon>Bacillati</taxon>
        <taxon>Cyanobacteriota</taxon>
        <taxon>Cyanophyceae</taxon>
        <taxon>Oscillatoriophycideae</taxon>
        <taxon>Chroococcales</taxon>
        <taxon>Microcystaceae</taxon>
        <taxon>Microcystis</taxon>
    </lineage>
</organism>
<gene>
    <name evidence="1" type="ORF">MiTs_03440</name>
</gene>
<name>A0A5A5RY28_MICAE</name>